<dbReference type="Gene3D" id="1.10.10.10">
    <property type="entry name" value="Winged helix-like DNA-binding domain superfamily/Winged helix DNA-binding domain"/>
    <property type="match status" value="1"/>
</dbReference>
<dbReference type="Gene3D" id="2.60.120.10">
    <property type="entry name" value="Jelly Rolls"/>
    <property type="match status" value="1"/>
</dbReference>
<dbReference type="Proteomes" id="UP000589292">
    <property type="component" value="Unassembled WGS sequence"/>
</dbReference>
<sequence length="226" mass="25117">MNDADVGLLADACRNVRDLPAGHHLIMEGDNPDPVFVMLDGWACGYKMLPDGGRQILAFMLPGDFCDIHIAVLRAIDHSFVTITPARVALLPRAQMEALVEIGPTITRAFWWSQLVDQSVLRAWIVSMGRRTARERIAHLMCELYIRMRNIGLANDANCNMPLTQLVIADAVGLTPVHVNRVLKSLRVEKVMELSAGSLTILDPVQLAEIAGFDGNYLHRRLRKAD</sequence>
<protein>
    <submittedName>
        <fullName evidence="6">Crp/Fnr family transcriptional regulator</fullName>
    </submittedName>
</protein>
<dbReference type="Pfam" id="PF00027">
    <property type="entry name" value="cNMP_binding"/>
    <property type="match status" value="1"/>
</dbReference>
<dbReference type="PROSITE" id="PS51063">
    <property type="entry name" value="HTH_CRP_2"/>
    <property type="match status" value="1"/>
</dbReference>
<evidence type="ECO:0000256" key="3">
    <source>
        <dbReference type="ARBA" id="ARBA00023163"/>
    </source>
</evidence>
<evidence type="ECO:0000313" key="7">
    <source>
        <dbReference type="Proteomes" id="UP000589292"/>
    </source>
</evidence>
<evidence type="ECO:0000256" key="1">
    <source>
        <dbReference type="ARBA" id="ARBA00023015"/>
    </source>
</evidence>
<evidence type="ECO:0000259" key="5">
    <source>
        <dbReference type="PROSITE" id="PS51063"/>
    </source>
</evidence>
<dbReference type="EMBL" id="VDES01000001">
    <property type="protein sequence ID" value="MBA1373464.1"/>
    <property type="molecule type" value="Genomic_DNA"/>
</dbReference>
<dbReference type="InterPro" id="IPR036388">
    <property type="entry name" value="WH-like_DNA-bd_sf"/>
</dbReference>
<dbReference type="InterPro" id="IPR000595">
    <property type="entry name" value="cNMP-bd_dom"/>
</dbReference>
<dbReference type="SUPFAM" id="SSF46785">
    <property type="entry name" value="Winged helix' DNA-binding domain"/>
    <property type="match status" value="1"/>
</dbReference>
<organism evidence="6 7">
    <name type="scientific">Sphingomonas ursincola</name>
    <dbReference type="NCBI Taxonomy" id="56361"/>
    <lineage>
        <taxon>Bacteria</taxon>
        <taxon>Pseudomonadati</taxon>
        <taxon>Pseudomonadota</taxon>
        <taxon>Alphaproteobacteria</taxon>
        <taxon>Sphingomonadales</taxon>
        <taxon>Sphingomonadaceae</taxon>
        <taxon>Sphingomonas</taxon>
    </lineage>
</organism>
<feature type="domain" description="HTH crp-type" evidence="5">
    <location>
        <begin position="131"/>
        <end position="205"/>
    </location>
</feature>
<evidence type="ECO:0000313" key="6">
    <source>
        <dbReference type="EMBL" id="MBA1373464.1"/>
    </source>
</evidence>
<keyword evidence="7" id="KW-1185">Reference proteome</keyword>
<comment type="caution">
    <text evidence="6">The sequence shown here is derived from an EMBL/GenBank/DDBJ whole genome shotgun (WGS) entry which is preliminary data.</text>
</comment>
<dbReference type="Pfam" id="PF13545">
    <property type="entry name" value="HTH_Crp_2"/>
    <property type="match status" value="1"/>
</dbReference>
<dbReference type="GO" id="GO:0003677">
    <property type="term" value="F:DNA binding"/>
    <property type="evidence" value="ECO:0007669"/>
    <property type="project" value="UniProtKB-KW"/>
</dbReference>
<dbReference type="GO" id="GO:0006355">
    <property type="term" value="P:regulation of DNA-templated transcription"/>
    <property type="evidence" value="ECO:0007669"/>
    <property type="project" value="InterPro"/>
</dbReference>
<keyword evidence="1" id="KW-0805">Transcription regulation</keyword>
<name>A0A7V8U7Y1_9SPHN</name>
<dbReference type="PROSITE" id="PS50042">
    <property type="entry name" value="CNMP_BINDING_3"/>
    <property type="match status" value="1"/>
</dbReference>
<dbReference type="InterPro" id="IPR018490">
    <property type="entry name" value="cNMP-bd_dom_sf"/>
</dbReference>
<keyword evidence="3" id="KW-0804">Transcription</keyword>
<keyword evidence="2" id="KW-0238">DNA-binding</keyword>
<proteinExistence type="predicted"/>
<evidence type="ECO:0000256" key="2">
    <source>
        <dbReference type="ARBA" id="ARBA00023125"/>
    </source>
</evidence>
<reference evidence="6 7" key="1">
    <citation type="journal article" date="1994" name="Int. J. Syst. Bacteriol.">
        <title>Phylogenetic positions of novel aerobic, bacteriochlorophyll a-containing bacteria and description of Roseococcus thiosulfatophilus gen. nov., sp. nov., Erythromicrobium ramosum gen. nov., sp. nov., and Erythrobacter litoralis sp. nov.</title>
        <authorList>
            <person name="Yurkov V."/>
            <person name="Stackebrandt E."/>
            <person name="Holmes A."/>
            <person name="Fuerst J.A."/>
            <person name="Hugenholtz P."/>
            <person name="Golecki J."/>
            <person name="Gad'on N."/>
            <person name="Gorlenko V.M."/>
            <person name="Kompantseva E.I."/>
            <person name="Drews G."/>
        </authorList>
    </citation>
    <scope>NUCLEOTIDE SEQUENCE [LARGE SCALE GENOMIC DNA]</scope>
    <source>
        <strain evidence="6 7">KR-99</strain>
    </source>
</reference>
<dbReference type="SMART" id="SM00419">
    <property type="entry name" value="HTH_CRP"/>
    <property type="match status" value="1"/>
</dbReference>
<dbReference type="CDD" id="cd00038">
    <property type="entry name" value="CAP_ED"/>
    <property type="match status" value="1"/>
</dbReference>
<accession>A0A7V8U7Y1</accession>
<gene>
    <name evidence="6" type="ORF">FG486_03880</name>
</gene>
<dbReference type="SUPFAM" id="SSF51206">
    <property type="entry name" value="cAMP-binding domain-like"/>
    <property type="match status" value="1"/>
</dbReference>
<dbReference type="AlphaFoldDB" id="A0A7V8U7Y1"/>
<dbReference type="InterPro" id="IPR012318">
    <property type="entry name" value="HTH_CRP"/>
</dbReference>
<evidence type="ECO:0000259" key="4">
    <source>
        <dbReference type="PROSITE" id="PS50042"/>
    </source>
</evidence>
<feature type="domain" description="Cyclic nucleotide-binding" evidence="4">
    <location>
        <begin position="1"/>
        <end position="41"/>
    </location>
</feature>
<dbReference type="InterPro" id="IPR014710">
    <property type="entry name" value="RmlC-like_jellyroll"/>
</dbReference>
<dbReference type="InterPro" id="IPR036390">
    <property type="entry name" value="WH_DNA-bd_sf"/>
</dbReference>